<evidence type="ECO:0008006" key="4">
    <source>
        <dbReference type="Google" id="ProtNLM"/>
    </source>
</evidence>
<evidence type="ECO:0000313" key="3">
    <source>
        <dbReference type="Proteomes" id="UP000220904"/>
    </source>
</evidence>
<feature type="transmembrane region" description="Helical" evidence="1">
    <location>
        <begin position="147"/>
        <end position="167"/>
    </location>
</feature>
<evidence type="ECO:0000313" key="2">
    <source>
        <dbReference type="EMBL" id="PDX85967.1"/>
    </source>
</evidence>
<dbReference type="Pfam" id="PF03419">
    <property type="entry name" value="Peptidase_U4"/>
    <property type="match status" value="1"/>
</dbReference>
<dbReference type="Proteomes" id="UP000220904">
    <property type="component" value="Unassembled WGS sequence"/>
</dbReference>
<dbReference type="GO" id="GO:0004190">
    <property type="term" value="F:aspartic-type endopeptidase activity"/>
    <property type="evidence" value="ECO:0007669"/>
    <property type="project" value="InterPro"/>
</dbReference>
<proteinExistence type="predicted"/>
<organism evidence="2 3">
    <name type="scientific">Faecalibacterium prausnitzii</name>
    <dbReference type="NCBI Taxonomy" id="853"/>
    <lineage>
        <taxon>Bacteria</taxon>
        <taxon>Bacillati</taxon>
        <taxon>Bacillota</taxon>
        <taxon>Clostridia</taxon>
        <taxon>Eubacteriales</taxon>
        <taxon>Oscillospiraceae</taxon>
        <taxon>Faecalibacterium</taxon>
    </lineage>
</organism>
<protein>
    <recommendedName>
        <fullName evidence="4">Sporulation protein</fullName>
    </recommendedName>
</protein>
<gene>
    <name evidence="2" type="ORF">CHR60_13200</name>
</gene>
<keyword evidence="1" id="KW-1133">Transmembrane helix</keyword>
<name>A0A2A7B3I4_9FIRM</name>
<feature type="transmembrane region" description="Helical" evidence="1">
    <location>
        <begin position="120"/>
        <end position="141"/>
    </location>
</feature>
<dbReference type="EMBL" id="NOUV01000019">
    <property type="protein sequence ID" value="PDX85967.1"/>
    <property type="molecule type" value="Genomic_DNA"/>
</dbReference>
<dbReference type="AlphaFoldDB" id="A0A2A7B3I4"/>
<keyword evidence="1" id="KW-0472">Membrane</keyword>
<accession>A0A2A7B3I4</accession>
<evidence type="ECO:0000256" key="1">
    <source>
        <dbReference type="SAM" id="Phobius"/>
    </source>
</evidence>
<feature type="transmembrane region" description="Helical" evidence="1">
    <location>
        <begin position="94"/>
        <end position="111"/>
    </location>
</feature>
<keyword evidence="1" id="KW-0812">Transmembrane</keyword>
<reference evidence="2 3" key="1">
    <citation type="journal article" date="2017" name="Front. Microbiol.">
        <title>New Insights into the Diversity of the Genus Faecalibacterium.</title>
        <authorList>
            <person name="Benevides L."/>
            <person name="Burman S."/>
            <person name="Martin R."/>
            <person name="Robert V."/>
            <person name="Thomas M."/>
            <person name="Miquel S."/>
            <person name="Chain F."/>
            <person name="Sokol H."/>
            <person name="Bermudez-Humaran L.G."/>
            <person name="Morrison M."/>
            <person name="Langella P."/>
            <person name="Azevedo V.A."/>
            <person name="Chatel J.M."/>
            <person name="Soares S."/>
        </authorList>
    </citation>
    <scope>NUCLEOTIDE SEQUENCE [LARGE SCALE GENOMIC DNA]</scope>
    <source>
        <strain evidence="2 3">AHMP21</strain>
    </source>
</reference>
<dbReference type="GO" id="GO:0030436">
    <property type="term" value="P:asexual sporulation"/>
    <property type="evidence" value="ECO:0007669"/>
    <property type="project" value="InterPro"/>
</dbReference>
<dbReference type="GO" id="GO:0006508">
    <property type="term" value="P:proteolysis"/>
    <property type="evidence" value="ECO:0007669"/>
    <property type="project" value="InterPro"/>
</dbReference>
<sequence length="309" mass="32021">MPEHSSKVHLPRFLQIFRPPPAIIFQKGAGLIRAVIYLDVLLLVNFLTTALFLLAAGLLCGVSTSGGRVVGGALAGAAASLILLAPALPWPVSVGYQLASGVGIVLLGYGFPGGRCFLRLLAWFAALHFALTGAVLLPGAQANNFSVYLPLSPGLLLACAGGVYLAVQGILRFLGRNGGQTLPVTLQIGSASLPLRAFCDTGFSVQEPLSGREVVLVRFAAVQNALPGPLRSYLSAYFATPSTLPPPELGLRFVPCTTVAGHCILPAVPAVLASAPAQPLYAAFCDLPPPPGGWELLLSPAVVPDAAFR</sequence>
<comment type="caution">
    <text evidence="2">The sequence shown here is derived from an EMBL/GenBank/DDBJ whole genome shotgun (WGS) entry which is preliminary data.</text>
</comment>
<dbReference type="InterPro" id="IPR005081">
    <property type="entry name" value="SpoIIGA"/>
</dbReference>
<dbReference type="OrthoDB" id="1863784at2"/>
<feature type="transmembrane region" description="Helical" evidence="1">
    <location>
        <begin position="69"/>
        <end position="88"/>
    </location>
</feature>
<feature type="transmembrane region" description="Helical" evidence="1">
    <location>
        <begin position="40"/>
        <end position="62"/>
    </location>
</feature>